<evidence type="ECO:0000313" key="1">
    <source>
        <dbReference type="EMBL" id="KAJ2960063.1"/>
    </source>
</evidence>
<dbReference type="EMBL" id="JANJQO010003439">
    <property type="protein sequence ID" value="KAJ2960063.1"/>
    <property type="molecule type" value="Genomic_DNA"/>
</dbReference>
<dbReference type="Proteomes" id="UP001143910">
    <property type="component" value="Unassembled WGS sequence"/>
</dbReference>
<protein>
    <submittedName>
        <fullName evidence="1">Uncharacterized protein</fullName>
    </submittedName>
</protein>
<organism evidence="1 2">
    <name type="scientific">Zarea fungicola</name>
    <dbReference type="NCBI Taxonomy" id="93591"/>
    <lineage>
        <taxon>Eukaryota</taxon>
        <taxon>Fungi</taxon>
        <taxon>Dikarya</taxon>
        <taxon>Ascomycota</taxon>
        <taxon>Pezizomycotina</taxon>
        <taxon>Sordariomycetes</taxon>
        <taxon>Hypocreomycetidae</taxon>
        <taxon>Hypocreales</taxon>
        <taxon>Cordycipitaceae</taxon>
        <taxon>Zarea</taxon>
    </lineage>
</organism>
<proteinExistence type="predicted"/>
<name>A0ACC1MCP0_9HYPO</name>
<reference evidence="1" key="1">
    <citation type="submission" date="2022-08" db="EMBL/GenBank/DDBJ databases">
        <title>Genome Sequence of Lecanicillium fungicola.</title>
        <authorList>
            <person name="Buettner E."/>
        </authorList>
    </citation>
    <scope>NUCLEOTIDE SEQUENCE</scope>
    <source>
        <strain evidence="1">Babe33</strain>
    </source>
</reference>
<gene>
    <name evidence="1" type="ORF">NQ176_g11076</name>
</gene>
<keyword evidence="2" id="KW-1185">Reference proteome</keyword>
<comment type="caution">
    <text evidence="1">The sequence shown here is derived from an EMBL/GenBank/DDBJ whole genome shotgun (WGS) entry which is preliminary data.</text>
</comment>
<evidence type="ECO:0000313" key="2">
    <source>
        <dbReference type="Proteomes" id="UP001143910"/>
    </source>
</evidence>
<sequence length="460" mass="50031">MAPRKRAVAKQDPATDTVAAPVNGSTNATIPDAAPYGAVARPLQGIRVVISGHVNVSDYTPHGIEYLLGDLGAAQDLRVTNAVTHVIATREDFLKNATKVRNGIDKGLPILRATWVTECDRTQTFVDIEKHTWPNVIEEEKKLKEARDEYIAGQNTTGQTNGADKKRPIAVANTNGTDTNGADTNGADAVEEEDEQPKAKKPKATRAKKATPKPEPVPEPEDEDEEMRDADEEPANQQNGGEKEAKVAEGQIIKQKGAVIPVDAVCQLPGFQVYVDPDSGIIYDASLNQTNASNNNNKFYIVQLLHEPKADKFTTWTRWGRVGEVGANASLGNGTLDSALSNFEKKFKDKSGLKWEDRTKPPKAGKYAFVERSYEPDSDDEGGDVTAKKDDAGTATVKEEEPEPDCTLDESTKNLMEMIFNNSFIQATLAELNYDANKLPLGKLSKISLMTAPSPIRNGT</sequence>
<accession>A0ACC1MCP0</accession>